<keyword evidence="1" id="KW-1133">Transmembrane helix</keyword>
<keyword evidence="1" id="KW-0472">Membrane</keyword>
<keyword evidence="1" id="KW-0812">Transmembrane</keyword>
<organism evidence="2 3">
    <name type="scientific">Anaerotignum neopropionicum</name>
    <dbReference type="NCBI Taxonomy" id="36847"/>
    <lineage>
        <taxon>Bacteria</taxon>
        <taxon>Bacillati</taxon>
        <taxon>Bacillota</taxon>
        <taxon>Clostridia</taxon>
        <taxon>Lachnospirales</taxon>
        <taxon>Anaerotignaceae</taxon>
        <taxon>Anaerotignum</taxon>
    </lineage>
</organism>
<dbReference type="Proteomes" id="UP000070539">
    <property type="component" value="Unassembled WGS sequence"/>
</dbReference>
<keyword evidence="3" id="KW-1185">Reference proteome</keyword>
<name>A0A136WDN9_9FIRM</name>
<protein>
    <submittedName>
        <fullName evidence="2">Uncharacterized protein</fullName>
    </submittedName>
</protein>
<reference evidence="2 3" key="1">
    <citation type="submission" date="2016-01" db="EMBL/GenBank/DDBJ databases">
        <title>Genome sequence of Clostridium neopropionicum X4, DSM-3847.</title>
        <authorList>
            <person name="Poehlein A."/>
            <person name="Beck M.H."/>
            <person name="Bengelsdorf F.R."/>
            <person name="Daniel R."/>
            <person name="Duerre P."/>
        </authorList>
    </citation>
    <scope>NUCLEOTIDE SEQUENCE [LARGE SCALE GENOMIC DNA]</scope>
    <source>
        <strain evidence="2 3">DSM-3847</strain>
    </source>
</reference>
<dbReference type="STRING" id="36847.CLNEO_20290"/>
<dbReference type="EMBL" id="LRVM01000006">
    <property type="protein sequence ID" value="KXL52620.1"/>
    <property type="molecule type" value="Genomic_DNA"/>
</dbReference>
<gene>
    <name evidence="2" type="ORF">CLNEO_20290</name>
</gene>
<dbReference type="RefSeq" id="WP_066088359.1">
    <property type="nucleotide sequence ID" value="NZ_LRVM01000006.1"/>
</dbReference>
<dbReference type="AlphaFoldDB" id="A0A136WDN9"/>
<sequence>MTNTYLSQDEYNRVIARKPISQSFTEWLSVIGVGLINATLGVMFGFDMYVEDNIIYNNIVDAGGAYCCVTEDATAIAKIVLLWKSHPYAQYYDGATVIFR</sequence>
<feature type="transmembrane region" description="Helical" evidence="1">
    <location>
        <begin position="27"/>
        <end position="46"/>
    </location>
</feature>
<accession>A0A136WDN9</accession>
<comment type="caution">
    <text evidence="2">The sequence shown here is derived from an EMBL/GenBank/DDBJ whole genome shotgun (WGS) entry which is preliminary data.</text>
</comment>
<proteinExistence type="predicted"/>
<evidence type="ECO:0000256" key="1">
    <source>
        <dbReference type="SAM" id="Phobius"/>
    </source>
</evidence>
<evidence type="ECO:0000313" key="2">
    <source>
        <dbReference type="EMBL" id="KXL52620.1"/>
    </source>
</evidence>
<evidence type="ECO:0000313" key="3">
    <source>
        <dbReference type="Proteomes" id="UP000070539"/>
    </source>
</evidence>